<evidence type="ECO:0000256" key="6">
    <source>
        <dbReference type="RuleBase" id="RU004466"/>
    </source>
</evidence>
<evidence type="ECO:0000256" key="3">
    <source>
        <dbReference type="ARBA" id="ARBA00022679"/>
    </source>
</evidence>
<evidence type="ECO:0000313" key="8">
    <source>
        <dbReference type="Proteomes" id="UP000316476"/>
    </source>
</evidence>
<dbReference type="PANTHER" id="PTHR12001">
    <property type="entry name" value="GERANYLGERANYL PYROPHOSPHATE SYNTHASE"/>
    <property type="match status" value="1"/>
</dbReference>
<evidence type="ECO:0000256" key="4">
    <source>
        <dbReference type="ARBA" id="ARBA00022723"/>
    </source>
</evidence>
<keyword evidence="3 6" id="KW-0808">Transferase</keyword>
<dbReference type="InterPro" id="IPR000092">
    <property type="entry name" value="Polyprenyl_synt"/>
</dbReference>
<proteinExistence type="inferred from homology"/>
<evidence type="ECO:0000313" key="7">
    <source>
        <dbReference type="EMBL" id="TWU66646.1"/>
    </source>
</evidence>
<dbReference type="AlphaFoldDB" id="A0A5C6FW94"/>
<keyword evidence="4" id="KW-0479">Metal-binding</keyword>
<dbReference type="RefSeq" id="WP_197136800.1">
    <property type="nucleotide sequence ID" value="NZ_SJPZ01000001.1"/>
</dbReference>
<dbReference type="InterPro" id="IPR033749">
    <property type="entry name" value="Polyprenyl_synt_CS"/>
</dbReference>
<gene>
    <name evidence="7" type="primary">hepT</name>
    <name evidence="7" type="ORF">V7x_22160</name>
</gene>
<dbReference type="CDD" id="cd00685">
    <property type="entry name" value="Trans_IPPS_HT"/>
    <property type="match status" value="1"/>
</dbReference>
<dbReference type="SFLD" id="SFLDS00005">
    <property type="entry name" value="Isoprenoid_Synthase_Type_I"/>
    <property type="match status" value="1"/>
</dbReference>
<comment type="caution">
    <text evidence="7">The sequence shown here is derived from an EMBL/GenBank/DDBJ whole genome shotgun (WGS) entry which is preliminary data.</text>
</comment>
<dbReference type="PANTHER" id="PTHR12001:SF69">
    <property type="entry name" value="ALL TRANS-POLYPRENYL-DIPHOSPHATE SYNTHASE PDSS1"/>
    <property type="match status" value="1"/>
</dbReference>
<dbReference type="GO" id="GO:0008299">
    <property type="term" value="P:isoprenoid biosynthetic process"/>
    <property type="evidence" value="ECO:0007669"/>
    <property type="project" value="InterPro"/>
</dbReference>
<dbReference type="EC" id="2.5.1.30" evidence="7"/>
<dbReference type="Proteomes" id="UP000316476">
    <property type="component" value="Unassembled WGS sequence"/>
</dbReference>
<evidence type="ECO:0000256" key="1">
    <source>
        <dbReference type="ARBA" id="ARBA00001946"/>
    </source>
</evidence>
<comment type="cofactor">
    <cofactor evidence="1">
        <name>Mg(2+)</name>
        <dbReference type="ChEBI" id="CHEBI:18420"/>
    </cofactor>
</comment>
<reference evidence="7 8" key="1">
    <citation type="submission" date="2019-02" db="EMBL/GenBank/DDBJ databases">
        <title>Deep-cultivation of Planctomycetes and their phenomic and genomic characterization uncovers novel biology.</title>
        <authorList>
            <person name="Wiegand S."/>
            <person name="Jogler M."/>
            <person name="Boedeker C."/>
            <person name="Pinto D."/>
            <person name="Vollmers J."/>
            <person name="Rivas-Marin E."/>
            <person name="Kohn T."/>
            <person name="Peeters S.H."/>
            <person name="Heuer A."/>
            <person name="Rast P."/>
            <person name="Oberbeckmann S."/>
            <person name="Bunk B."/>
            <person name="Jeske O."/>
            <person name="Meyerdierks A."/>
            <person name="Storesund J.E."/>
            <person name="Kallscheuer N."/>
            <person name="Luecker S."/>
            <person name="Lage O.M."/>
            <person name="Pohl T."/>
            <person name="Merkel B.J."/>
            <person name="Hornburger P."/>
            <person name="Mueller R.-W."/>
            <person name="Bruemmer F."/>
            <person name="Labrenz M."/>
            <person name="Spormann A.M."/>
            <person name="Op Den Camp H."/>
            <person name="Overmann J."/>
            <person name="Amann R."/>
            <person name="Jetten M.S.M."/>
            <person name="Mascher T."/>
            <person name="Medema M.H."/>
            <person name="Devos D.P."/>
            <person name="Kaster A.-K."/>
            <person name="Ovreas L."/>
            <person name="Rohde M."/>
            <person name="Galperin M.Y."/>
            <person name="Jogler C."/>
        </authorList>
    </citation>
    <scope>NUCLEOTIDE SEQUENCE [LARGE SCALE GENOMIC DNA]</scope>
    <source>
        <strain evidence="7 8">V7</strain>
    </source>
</reference>
<dbReference type="EMBL" id="SJPZ01000001">
    <property type="protein sequence ID" value="TWU66646.1"/>
    <property type="molecule type" value="Genomic_DNA"/>
</dbReference>
<dbReference type="GO" id="GO:0046872">
    <property type="term" value="F:metal ion binding"/>
    <property type="evidence" value="ECO:0007669"/>
    <property type="project" value="UniProtKB-KW"/>
</dbReference>
<keyword evidence="5" id="KW-0460">Magnesium</keyword>
<dbReference type="Pfam" id="PF00348">
    <property type="entry name" value="polyprenyl_synt"/>
    <property type="match status" value="1"/>
</dbReference>
<dbReference type="Gene3D" id="1.10.600.10">
    <property type="entry name" value="Farnesyl Diphosphate Synthase"/>
    <property type="match status" value="1"/>
</dbReference>
<sequence>MDAAPVTLHNVNGSDVAHAGAASNGDARLKQLLGQVYRPIRQPMQQVEDLLTRQLQSPYESMNPLLCHGTQLGGKRLRPAMLLLSGLNFGPLTDAHLRMAVVIEMIHTATLIHDDVLDEATVRRRVPTVNARWNDHVSILFGDYLFSQSFRLAAEIGSIEACQWIGEASRLVCEGELRQVLGRDWLQIDEDAYFDMIQGKTAELCRVATQLGARLSGADDDAVDAMARYGKAVGMAFQIADDYLDLWGDDATVGKTLGTDLQQGKLTLPVIRMLQQAEPVDRERLQAVLSGPPEQRFDGIRDDLMSGDAAEYTRQVASRFRDQAIEAVHSVQASSVSDSLVQIARFAVQRRF</sequence>
<dbReference type="InterPro" id="IPR008949">
    <property type="entry name" value="Isoprenoid_synthase_dom_sf"/>
</dbReference>
<evidence type="ECO:0000256" key="2">
    <source>
        <dbReference type="ARBA" id="ARBA00006706"/>
    </source>
</evidence>
<accession>A0A5C6FW94</accession>
<evidence type="ECO:0000256" key="5">
    <source>
        <dbReference type="ARBA" id="ARBA00022842"/>
    </source>
</evidence>
<comment type="similarity">
    <text evidence="2 6">Belongs to the FPP/GGPP synthase family.</text>
</comment>
<protein>
    <submittedName>
        <fullName evidence="7">Heptaprenyl diphosphate synthase component 2</fullName>
        <ecNumber evidence="7">2.5.1.30</ecNumber>
    </submittedName>
</protein>
<dbReference type="GO" id="GO:0000010">
    <property type="term" value="F:heptaprenyl diphosphate synthase activity"/>
    <property type="evidence" value="ECO:0007669"/>
    <property type="project" value="UniProtKB-EC"/>
</dbReference>
<organism evidence="7 8">
    <name type="scientific">Crateriforma conspicua</name>
    <dbReference type="NCBI Taxonomy" id="2527996"/>
    <lineage>
        <taxon>Bacteria</taxon>
        <taxon>Pseudomonadati</taxon>
        <taxon>Planctomycetota</taxon>
        <taxon>Planctomycetia</taxon>
        <taxon>Planctomycetales</taxon>
        <taxon>Planctomycetaceae</taxon>
        <taxon>Crateriforma</taxon>
    </lineage>
</organism>
<dbReference type="SUPFAM" id="SSF48576">
    <property type="entry name" value="Terpenoid synthases"/>
    <property type="match status" value="1"/>
</dbReference>
<name>A0A5C6FW94_9PLAN</name>
<dbReference type="PROSITE" id="PS00444">
    <property type="entry name" value="POLYPRENYL_SYNTHASE_2"/>
    <property type="match status" value="1"/>
</dbReference>